<dbReference type="EMBL" id="JSYJ01000047">
    <property type="protein sequence ID" value="KHM95240.1"/>
    <property type="molecule type" value="Genomic_DNA"/>
</dbReference>
<reference evidence="6 7" key="1">
    <citation type="submission" date="2014-11" db="EMBL/GenBank/DDBJ databases">
        <title>Draft Genome Sequences of Xanthomonas vesicatoria Strains from the Balkan Peninsula.</title>
        <authorList>
            <person name="Vancheva T."/>
            <person name="Lefeuvre P."/>
            <person name="Bogatzevska N."/>
            <person name="Moncheva P."/>
            <person name="Koebnik R."/>
        </authorList>
    </citation>
    <scope>NUCLEOTIDE SEQUENCE [LARGE SCALE GENOMIC DNA]</scope>
    <source>
        <strain evidence="6 7">53M</strain>
    </source>
</reference>
<keyword evidence="4 5" id="KW-0472">Membrane</keyword>
<protein>
    <submittedName>
        <fullName evidence="6">Membrane protein</fullName>
    </submittedName>
</protein>
<keyword evidence="2 5" id="KW-0812">Transmembrane</keyword>
<evidence type="ECO:0000313" key="7">
    <source>
        <dbReference type="Proteomes" id="UP000030969"/>
    </source>
</evidence>
<keyword evidence="3 5" id="KW-1133">Transmembrane helix</keyword>
<dbReference type="AlphaFoldDB" id="A0AAJ0N4B8"/>
<proteinExistence type="predicted"/>
<evidence type="ECO:0000256" key="5">
    <source>
        <dbReference type="SAM" id="Phobius"/>
    </source>
</evidence>
<feature type="non-terminal residue" evidence="6">
    <location>
        <position position="1"/>
    </location>
</feature>
<name>A0AAJ0N4B8_9XANT</name>
<dbReference type="GO" id="GO:0016020">
    <property type="term" value="C:membrane"/>
    <property type="evidence" value="ECO:0007669"/>
    <property type="project" value="UniProtKB-SubCell"/>
</dbReference>
<feature type="transmembrane region" description="Helical" evidence="5">
    <location>
        <begin position="13"/>
        <end position="32"/>
    </location>
</feature>
<comment type="caution">
    <text evidence="6">The sequence shown here is derived from an EMBL/GenBank/DDBJ whole genome shotgun (WGS) entry which is preliminary data.</text>
</comment>
<sequence>LVTILPHEAGVSWQSHLGGAVAGLIAALLLRLRDPQQAKPRYSWEDEDEDAAWEVSNAEHAMLEPPPPRQVPVLWQRQEDGSENVVLHFSPRERPPGT</sequence>
<comment type="subcellular location">
    <subcellularLocation>
        <location evidence="1">Membrane</location>
        <topology evidence="1">Multi-pass membrane protein</topology>
    </subcellularLocation>
</comment>
<evidence type="ECO:0000313" key="6">
    <source>
        <dbReference type="EMBL" id="KHM95240.1"/>
    </source>
</evidence>
<dbReference type="InterPro" id="IPR035952">
    <property type="entry name" value="Rhomboid-like_sf"/>
</dbReference>
<accession>A0AAJ0N4B8</accession>
<evidence type="ECO:0000256" key="4">
    <source>
        <dbReference type="ARBA" id="ARBA00023136"/>
    </source>
</evidence>
<evidence type="ECO:0000256" key="2">
    <source>
        <dbReference type="ARBA" id="ARBA00022692"/>
    </source>
</evidence>
<dbReference type="SUPFAM" id="SSF144091">
    <property type="entry name" value="Rhomboid-like"/>
    <property type="match status" value="1"/>
</dbReference>
<evidence type="ECO:0000256" key="1">
    <source>
        <dbReference type="ARBA" id="ARBA00004141"/>
    </source>
</evidence>
<dbReference type="Proteomes" id="UP000030969">
    <property type="component" value="Unassembled WGS sequence"/>
</dbReference>
<evidence type="ECO:0000256" key="3">
    <source>
        <dbReference type="ARBA" id="ARBA00022989"/>
    </source>
</evidence>
<gene>
    <name evidence="6" type="ORF">OR61_09345</name>
</gene>
<organism evidence="6 7">
    <name type="scientific">Xanthomonas vesicatoria</name>
    <dbReference type="NCBI Taxonomy" id="56460"/>
    <lineage>
        <taxon>Bacteria</taxon>
        <taxon>Pseudomonadati</taxon>
        <taxon>Pseudomonadota</taxon>
        <taxon>Gammaproteobacteria</taxon>
        <taxon>Lysobacterales</taxon>
        <taxon>Lysobacteraceae</taxon>
        <taxon>Xanthomonas</taxon>
    </lineage>
</organism>